<dbReference type="RefSeq" id="WP_107968202.1">
    <property type="nucleotide sequence ID" value="NZ_NWBU01000010.1"/>
</dbReference>
<dbReference type="OrthoDB" id="7778772at2"/>
<dbReference type="PANTHER" id="PTHR38779">
    <property type="entry name" value="TYPE II SECRETION SYSTEM PROTEIN I-RELATED"/>
    <property type="match status" value="1"/>
</dbReference>
<evidence type="ECO:0000313" key="11">
    <source>
        <dbReference type="EMBL" id="PTQ09849.1"/>
    </source>
</evidence>
<sequence length="123" mass="12701">MSRAPQEEGFSLVEALVALLILAIATVGLVRAAEAHIDSIRGLERRAAALWVAENRLVELGLPGAAAQNGEVEMLGRKWQVVATRSGTDDPDLGAVSVAVSLPGESSPVVTLDGFVDAGSTTP</sequence>
<dbReference type="GO" id="GO:0015627">
    <property type="term" value="C:type II protein secretion system complex"/>
    <property type="evidence" value="ECO:0007669"/>
    <property type="project" value="UniProtKB-UniRule"/>
</dbReference>
<protein>
    <recommendedName>
        <fullName evidence="9">Type II secretion system protein I</fullName>
        <shortName evidence="9">T2SS minor pseudopilin I</shortName>
    </recommendedName>
</protein>
<evidence type="ECO:0000259" key="10">
    <source>
        <dbReference type="Pfam" id="PF02501"/>
    </source>
</evidence>
<dbReference type="Proteomes" id="UP000244162">
    <property type="component" value="Unassembled WGS sequence"/>
</dbReference>
<evidence type="ECO:0000256" key="4">
    <source>
        <dbReference type="ARBA" id="ARBA00022481"/>
    </source>
</evidence>
<keyword evidence="6" id="KW-0812">Transmembrane</keyword>
<evidence type="ECO:0000256" key="9">
    <source>
        <dbReference type="RuleBase" id="RU368030"/>
    </source>
</evidence>
<evidence type="ECO:0000256" key="6">
    <source>
        <dbReference type="ARBA" id="ARBA00022692"/>
    </source>
</evidence>
<dbReference type="NCBIfam" id="TIGR01707">
    <property type="entry name" value="gspI"/>
    <property type="match status" value="1"/>
</dbReference>
<keyword evidence="4 9" id="KW-0488">Methylation</keyword>
<dbReference type="Pfam" id="PF07963">
    <property type="entry name" value="N_methyl"/>
    <property type="match status" value="1"/>
</dbReference>
<comment type="PTM">
    <text evidence="9">Cleaved by prepilin peptidase.</text>
</comment>
<evidence type="ECO:0000256" key="7">
    <source>
        <dbReference type="ARBA" id="ARBA00022989"/>
    </source>
</evidence>
<evidence type="ECO:0000256" key="3">
    <source>
        <dbReference type="ARBA" id="ARBA00022475"/>
    </source>
</evidence>
<comment type="caution">
    <text evidence="11">The sequence shown here is derived from an EMBL/GenBank/DDBJ whole genome shotgun (WGS) entry which is preliminary data.</text>
</comment>
<evidence type="ECO:0000256" key="2">
    <source>
        <dbReference type="ARBA" id="ARBA00008358"/>
    </source>
</evidence>
<dbReference type="InterPro" id="IPR003413">
    <property type="entry name" value="T2SS_GspI_C"/>
</dbReference>
<dbReference type="EMBL" id="NWBU01000010">
    <property type="protein sequence ID" value="PTQ09849.1"/>
    <property type="molecule type" value="Genomic_DNA"/>
</dbReference>
<keyword evidence="7" id="KW-1133">Transmembrane helix</keyword>
<dbReference type="InterPro" id="IPR010052">
    <property type="entry name" value="T2SS_protein-GspI"/>
</dbReference>
<dbReference type="GO" id="GO:0015628">
    <property type="term" value="P:protein secretion by the type II secretion system"/>
    <property type="evidence" value="ECO:0007669"/>
    <property type="project" value="UniProtKB-UniRule"/>
</dbReference>
<keyword evidence="3" id="KW-1003">Cell membrane</keyword>
<dbReference type="PANTHER" id="PTHR38779:SF2">
    <property type="entry name" value="TYPE II SECRETION SYSTEM PROTEIN I-RELATED"/>
    <property type="match status" value="1"/>
</dbReference>
<comment type="subunit">
    <text evidence="9">Type II secretion is composed of four main components: the outer membrane complex, the inner membrane complex, the cytoplasmic secretion ATPase and the periplasm-spanning pseudopilus.</text>
</comment>
<comment type="similarity">
    <text evidence="2 9">Belongs to the GSP I family.</text>
</comment>
<comment type="function">
    <text evidence="9">Component of the type II secretion system required for the energy-dependent secretion of extracellular factors such as proteases and toxins from the periplasm.</text>
</comment>
<evidence type="ECO:0000256" key="8">
    <source>
        <dbReference type="ARBA" id="ARBA00023136"/>
    </source>
</evidence>
<comment type="subcellular location">
    <subcellularLocation>
        <location evidence="1 9">Cell inner membrane</location>
        <topology evidence="1 9">Single-pass membrane protein</topology>
    </subcellularLocation>
</comment>
<proteinExistence type="inferred from homology"/>
<keyword evidence="12" id="KW-1185">Reference proteome</keyword>
<keyword evidence="5 9" id="KW-0997">Cell inner membrane</keyword>
<dbReference type="GO" id="GO:0005886">
    <property type="term" value="C:plasma membrane"/>
    <property type="evidence" value="ECO:0007669"/>
    <property type="project" value="UniProtKB-SubCell"/>
</dbReference>
<evidence type="ECO:0000256" key="5">
    <source>
        <dbReference type="ARBA" id="ARBA00022519"/>
    </source>
</evidence>
<evidence type="ECO:0000313" key="12">
    <source>
        <dbReference type="Proteomes" id="UP000244162"/>
    </source>
</evidence>
<dbReference type="Gene3D" id="3.30.1300.30">
    <property type="entry name" value="GSPII I/J protein-like"/>
    <property type="match status" value="1"/>
</dbReference>
<gene>
    <name evidence="11" type="primary">gspI</name>
    <name evidence="11" type="ORF">CLG96_11810</name>
</gene>
<dbReference type="Pfam" id="PF02501">
    <property type="entry name" value="T2SSI"/>
    <property type="match status" value="1"/>
</dbReference>
<feature type="domain" description="Type II secretion system protein GspI C-terminal" evidence="10">
    <location>
        <begin position="43"/>
        <end position="116"/>
    </location>
</feature>
<reference evidence="11 12" key="1">
    <citation type="submission" date="2017-09" db="EMBL/GenBank/DDBJ databases">
        <title>Sphingomonas panjinensis sp.nov., isolated from oil-contaminated soil.</title>
        <authorList>
            <person name="Wang L."/>
            <person name="Chen L."/>
        </authorList>
    </citation>
    <scope>NUCLEOTIDE SEQUENCE [LARGE SCALE GENOMIC DNA]</scope>
    <source>
        <strain evidence="11 12">FW-11</strain>
    </source>
</reference>
<dbReference type="InterPro" id="IPR045584">
    <property type="entry name" value="Pilin-like"/>
</dbReference>
<organism evidence="11 12">
    <name type="scientific">Sphingomonas oleivorans</name>
    <dbReference type="NCBI Taxonomy" id="1735121"/>
    <lineage>
        <taxon>Bacteria</taxon>
        <taxon>Pseudomonadati</taxon>
        <taxon>Pseudomonadota</taxon>
        <taxon>Alphaproteobacteria</taxon>
        <taxon>Sphingomonadales</taxon>
        <taxon>Sphingomonadaceae</taxon>
        <taxon>Sphingomonas</taxon>
    </lineage>
</organism>
<dbReference type="AlphaFoldDB" id="A0A2T5FVP7"/>
<dbReference type="InterPro" id="IPR012902">
    <property type="entry name" value="N_methyl_site"/>
</dbReference>
<accession>A0A2T5FVP7</accession>
<evidence type="ECO:0000256" key="1">
    <source>
        <dbReference type="ARBA" id="ARBA00004377"/>
    </source>
</evidence>
<dbReference type="SUPFAM" id="SSF54523">
    <property type="entry name" value="Pili subunits"/>
    <property type="match status" value="1"/>
</dbReference>
<keyword evidence="8" id="KW-0472">Membrane</keyword>
<name>A0A2T5FVP7_9SPHN</name>
<dbReference type="PROSITE" id="PS00409">
    <property type="entry name" value="PROKAR_NTER_METHYL"/>
    <property type="match status" value="1"/>
</dbReference>